<comment type="caution">
    <text evidence="1">The sequence shown here is derived from an EMBL/GenBank/DDBJ whole genome shotgun (WGS) entry which is preliminary data.</text>
</comment>
<dbReference type="EMBL" id="AVOT02121793">
    <property type="protein sequence ID" value="MBW0585726.1"/>
    <property type="molecule type" value="Genomic_DNA"/>
</dbReference>
<organism evidence="1 2">
    <name type="scientific">Austropuccinia psidii MF-1</name>
    <dbReference type="NCBI Taxonomy" id="1389203"/>
    <lineage>
        <taxon>Eukaryota</taxon>
        <taxon>Fungi</taxon>
        <taxon>Dikarya</taxon>
        <taxon>Basidiomycota</taxon>
        <taxon>Pucciniomycotina</taxon>
        <taxon>Pucciniomycetes</taxon>
        <taxon>Pucciniales</taxon>
        <taxon>Sphaerophragmiaceae</taxon>
        <taxon>Austropuccinia</taxon>
    </lineage>
</organism>
<name>A0A9Q3Q515_9BASI</name>
<reference evidence="1" key="1">
    <citation type="submission" date="2021-03" db="EMBL/GenBank/DDBJ databases">
        <title>Draft genome sequence of rust myrtle Austropuccinia psidii MF-1, a brazilian biotype.</title>
        <authorList>
            <person name="Quecine M.C."/>
            <person name="Pachon D.M.R."/>
            <person name="Bonatelli M.L."/>
            <person name="Correr F.H."/>
            <person name="Franceschini L.M."/>
            <person name="Leite T.F."/>
            <person name="Margarido G.R.A."/>
            <person name="Almeida C.A."/>
            <person name="Ferrarezi J.A."/>
            <person name="Labate C.A."/>
        </authorList>
    </citation>
    <scope>NUCLEOTIDE SEQUENCE</scope>
    <source>
        <strain evidence="1">MF-1</strain>
    </source>
</reference>
<evidence type="ECO:0000313" key="2">
    <source>
        <dbReference type="Proteomes" id="UP000765509"/>
    </source>
</evidence>
<gene>
    <name evidence="1" type="ORF">O181_125441</name>
</gene>
<sequence>MCLLSWKLQIVNWLSDIVPFKNDLLNFIQTSNSQRTTSSAFIDASQSLWNIMNYTPFDQYLQHLTDSIQEEMPSTHHQLHTSATLNRLSSLYHLLSHPPSHLSTQAYWIPISKSLIKKKVDSYLF</sequence>
<accession>A0A9Q3Q515</accession>
<dbReference type="AlphaFoldDB" id="A0A9Q3Q515"/>
<evidence type="ECO:0000313" key="1">
    <source>
        <dbReference type="EMBL" id="MBW0585726.1"/>
    </source>
</evidence>
<keyword evidence="2" id="KW-1185">Reference proteome</keyword>
<proteinExistence type="predicted"/>
<dbReference type="Proteomes" id="UP000765509">
    <property type="component" value="Unassembled WGS sequence"/>
</dbReference>
<protein>
    <submittedName>
        <fullName evidence="1">Uncharacterized protein</fullName>
    </submittedName>
</protein>